<protein>
    <submittedName>
        <fullName evidence="2">Uncharacterized protein</fullName>
    </submittedName>
</protein>
<accession>A0AAD5GDQ9</accession>
<dbReference type="PANTHER" id="PTHR37187">
    <property type="entry name" value="EXPRESSED PROTEIN"/>
    <property type="match status" value="1"/>
</dbReference>
<dbReference type="Proteomes" id="UP001206925">
    <property type="component" value="Unassembled WGS sequence"/>
</dbReference>
<dbReference type="EMBL" id="JAMZMK010008797">
    <property type="protein sequence ID" value="KAI7738552.1"/>
    <property type="molecule type" value="Genomic_DNA"/>
</dbReference>
<name>A0AAD5GDQ9_AMBAR</name>
<comment type="caution">
    <text evidence="2">The sequence shown here is derived from an EMBL/GenBank/DDBJ whole genome shotgun (WGS) entry which is preliminary data.</text>
</comment>
<feature type="compositionally biased region" description="Basic residues" evidence="1">
    <location>
        <begin position="1"/>
        <end position="15"/>
    </location>
</feature>
<dbReference type="AlphaFoldDB" id="A0AAD5GDQ9"/>
<keyword evidence="3" id="KW-1185">Reference proteome</keyword>
<dbReference type="PANTHER" id="PTHR37187:SF7">
    <property type="entry name" value="EXPRESSED PROTEIN"/>
    <property type="match status" value="1"/>
</dbReference>
<evidence type="ECO:0000256" key="1">
    <source>
        <dbReference type="SAM" id="MobiDB-lite"/>
    </source>
</evidence>
<organism evidence="2 3">
    <name type="scientific">Ambrosia artemisiifolia</name>
    <name type="common">Common ragweed</name>
    <dbReference type="NCBI Taxonomy" id="4212"/>
    <lineage>
        <taxon>Eukaryota</taxon>
        <taxon>Viridiplantae</taxon>
        <taxon>Streptophyta</taxon>
        <taxon>Embryophyta</taxon>
        <taxon>Tracheophyta</taxon>
        <taxon>Spermatophyta</taxon>
        <taxon>Magnoliopsida</taxon>
        <taxon>eudicotyledons</taxon>
        <taxon>Gunneridae</taxon>
        <taxon>Pentapetalae</taxon>
        <taxon>asterids</taxon>
        <taxon>campanulids</taxon>
        <taxon>Asterales</taxon>
        <taxon>Asteraceae</taxon>
        <taxon>Asteroideae</taxon>
        <taxon>Heliantheae alliance</taxon>
        <taxon>Heliantheae</taxon>
        <taxon>Ambrosia</taxon>
    </lineage>
</organism>
<gene>
    <name evidence="2" type="ORF">M8C21_015830</name>
</gene>
<feature type="region of interest" description="Disordered" evidence="1">
    <location>
        <begin position="1"/>
        <end position="77"/>
    </location>
</feature>
<sequence>MPSGAKKRKAAKKKKFNDSNPLNEGNDGGEVSYSTPSVEVVKREEEGNVEIETVSKAKSSSSSSSSDSSDDESRVVEKEVVVVESAPVVESLAEEVSPIVEPVKPVDSLVEEVSQVFDGVKSEENKDLVVEKAPVVEKEPKVDECETAVKDDCTSSTVVVESVLKEDEVERLQPLVEKTSSESKDNVSSSTPPKDLVSDVNGANCANEIDTSEHADRQAPSASTPVAVHNTTSWKSCCGIFELFSGSGRSDHGPLPHINIITYIRNRSSSRAMGLIVIA</sequence>
<feature type="compositionally biased region" description="Low complexity" evidence="1">
    <location>
        <begin position="54"/>
        <end position="67"/>
    </location>
</feature>
<feature type="region of interest" description="Disordered" evidence="1">
    <location>
        <begin position="171"/>
        <end position="201"/>
    </location>
</feature>
<evidence type="ECO:0000313" key="3">
    <source>
        <dbReference type="Proteomes" id="UP001206925"/>
    </source>
</evidence>
<proteinExistence type="predicted"/>
<evidence type="ECO:0000313" key="2">
    <source>
        <dbReference type="EMBL" id="KAI7738552.1"/>
    </source>
</evidence>
<reference evidence="2" key="1">
    <citation type="submission" date="2022-06" db="EMBL/GenBank/DDBJ databases">
        <title>Uncovering the hologenomic basis of an extraordinary plant invasion.</title>
        <authorList>
            <person name="Bieker V.C."/>
            <person name="Martin M.D."/>
            <person name="Gilbert T."/>
            <person name="Hodgins K."/>
            <person name="Battlay P."/>
            <person name="Petersen B."/>
            <person name="Wilson J."/>
        </authorList>
    </citation>
    <scope>NUCLEOTIDE SEQUENCE</scope>
    <source>
        <strain evidence="2">AA19_3_7</strain>
        <tissue evidence="2">Leaf</tissue>
    </source>
</reference>